<evidence type="ECO:0000259" key="9">
    <source>
        <dbReference type="PROSITE" id="PS51192"/>
    </source>
</evidence>
<dbReference type="GO" id="GO:0003724">
    <property type="term" value="F:RNA helicase activity"/>
    <property type="evidence" value="ECO:0007669"/>
    <property type="project" value="UniProtKB-EC"/>
</dbReference>
<evidence type="ECO:0000256" key="5">
    <source>
        <dbReference type="ARBA" id="ARBA00022806"/>
    </source>
</evidence>
<dbReference type="Gene3D" id="3.40.50.300">
    <property type="entry name" value="P-loop containing nucleotide triphosphate hydrolases"/>
    <property type="match status" value="2"/>
</dbReference>
<dbReference type="PROSITE" id="PS51194">
    <property type="entry name" value="HELICASE_CTER"/>
    <property type="match status" value="1"/>
</dbReference>
<dbReference type="RefSeq" id="XP_004032072.1">
    <property type="nucleotide sequence ID" value="XM_004032024.1"/>
</dbReference>
<dbReference type="InterPro" id="IPR027417">
    <property type="entry name" value="P-loop_NTPase"/>
</dbReference>
<keyword evidence="6" id="KW-0067">ATP-binding</keyword>
<dbReference type="SUPFAM" id="SSF52540">
    <property type="entry name" value="P-loop containing nucleoside triphosphate hydrolases"/>
    <property type="match status" value="1"/>
</dbReference>
<dbReference type="InterPro" id="IPR011709">
    <property type="entry name" value="DEAD-box_helicase_OB_fold"/>
</dbReference>
<accession>G0QWB3</accession>
<proteinExistence type="inferred from homology"/>
<dbReference type="EC" id="3.6.4.13" evidence="2"/>
<evidence type="ECO:0000313" key="12">
    <source>
        <dbReference type="Proteomes" id="UP000008983"/>
    </source>
</evidence>
<protein>
    <recommendedName>
        <fullName evidence="2">RNA helicase</fullName>
        <ecNumber evidence="2">3.6.4.13</ecNumber>
    </recommendedName>
</protein>
<dbReference type="SMART" id="SM00847">
    <property type="entry name" value="HA2"/>
    <property type="match status" value="1"/>
</dbReference>
<dbReference type="Pfam" id="PF21010">
    <property type="entry name" value="HA2_C"/>
    <property type="match status" value="1"/>
</dbReference>
<dbReference type="eggNOG" id="KOG0922">
    <property type="taxonomic scope" value="Eukaryota"/>
</dbReference>
<dbReference type="SMART" id="SM00487">
    <property type="entry name" value="DEXDc"/>
    <property type="match status" value="1"/>
</dbReference>
<dbReference type="STRING" id="857967.G0QWB3"/>
<evidence type="ECO:0000256" key="8">
    <source>
        <dbReference type="SAM" id="MobiDB-lite"/>
    </source>
</evidence>
<dbReference type="PANTHER" id="PTHR18934">
    <property type="entry name" value="ATP-DEPENDENT RNA HELICASE"/>
    <property type="match status" value="1"/>
</dbReference>
<feature type="region of interest" description="Disordered" evidence="8">
    <location>
        <begin position="1"/>
        <end position="21"/>
    </location>
</feature>
<evidence type="ECO:0000256" key="2">
    <source>
        <dbReference type="ARBA" id="ARBA00012552"/>
    </source>
</evidence>
<dbReference type="GO" id="GO:0005524">
    <property type="term" value="F:ATP binding"/>
    <property type="evidence" value="ECO:0007669"/>
    <property type="project" value="UniProtKB-KW"/>
</dbReference>
<dbReference type="GeneID" id="14906603"/>
<dbReference type="PANTHER" id="PTHR18934:SF136">
    <property type="entry name" value="ATP-DEPENDENT RNA HELICASE DHX35-RELATED"/>
    <property type="match status" value="1"/>
</dbReference>
<dbReference type="SMART" id="SM00490">
    <property type="entry name" value="HELICc"/>
    <property type="match status" value="1"/>
</dbReference>
<evidence type="ECO:0000256" key="4">
    <source>
        <dbReference type="ARBA" id="ARBA00022801"/>
    </source>
</evidence>
<name>G0QWB3_ICHMU</name>
<feature type="domain" description="Helicase C-terminal" evidence="10">
    <location>
        <begin position="264"/>
        <end position="433"/>
    </location>
</feature>
<organism evidence="11 12">
    <name type="scientific">Ichthyophthirius multifiliis</name>
    <name type="common">White spot disease agent</name>
    <name type="synonym">Ich</name>
    <dbReference type="NCBI Taxonomy" id="5932"/>
    <lineage>
        <taxon>Eukaryota</taxon>
        <taxon>Sar</taxon>
        <taxon>Alveolata</taxon>
        <taxon>Ciliophora</taxon>
        <taxon>Intramacronucleata</taxon>
        <taxon>Oligohymenophorea</taxon>
        <taxon>Hymenostomatida</taxon>
        <taxon>Ophryoglenina</taxon>
        <taxon>Ichthyophthirius</taxon>
    </lineage>
</organism>
<dbReference type="InterPro" id="IPR014001">
    <property type="entry name" value="Helicase_ATP-bd"/>
</dbReference>
<dbReference type="Gene3D" id="1.20.120.1080">
    <property type="match status" value="1"/>
</dbReference>
<dbReference type="OMA" id="HKANCVV"/>
<dbReference type="PROSITE" id="PS51192">
    <property type="entry name" value="HELICASE_ATP_BIND_1"/>
    <property type="match status" value="1"/>
</dbReference>
<feature type="domain" description="Helicase ATP-binding" evidence="9">
    <location>
        <begin position="69"/>
        <end position="234"/>
    </location>
</feature>
<dbReference type="AlphaFoldDB" id="G0QWB3"/>
<comment type="catalytic activity">
    <reaction evidence="7">
        <text>ATP + H2O = ADP + phosphate + H(+)</text>
        <dbReference type="Rhea" id="RHEA:13065"/>
        <dbReference type="ChEBI" id="CHEBI:15377"/>
        <dbReference type="ChEBI" id="CHEBI:15378"/>
        <dbReference type="ChEBI" id="CHEBI:30616"/>
        <dbReference type="ChEBI" id="CHEBI:43474"/>
        <dbReference type="ChEBI" id="CHEBI:456216"/>
        <dbReference type="EC" id="3.6.4.13"/>
    </reaction>
</comment>
<evidence type="ECO:0000313" key="11">
    <source>
        <dbReference type="EMBL" id="EGR30485.1"/>
    </source>
</evidence>
<evidence type="ECO:0000256" key="7">
    <source>
        <dbReference type="ARBA" id="ARBA00047984"/>
    </source>
</evidence>
<dbReference type="Pfam" id="PF00270">
    <property type="entry name" value="DEAD"/>
    <property type="match status" value="1"/>
</dbReference>
<keyword evidence="3" id="KW-0547">Nucleotide-binding</keyword>
<gene>
    <name evidence="11" type="ORF">IMG5_130770</name>
</gene>
<sequence>MKDQKLVKNWQEQRNQKKQEKEQEILLGEGNNILAYDQYNFDELPIQKHSIKQQKNIYKTKKNKEQEILYCVENYSCVIVIAETGSGKTTKIPQYLFEAGYGINNKKICISLPRRIAAISIANRVAQEMNCKIGEEVGYSVRFDEKTDDDLTQIKYMTDGMLINEIQKDPLLTQYSVIMIDDIHERTINTDIILALLKKIRRKNPVLKFVISSATLEGKKIFSFFQENQFQAKILNISGRLFPVDIFYLQESCQNYVLQALFTTLDIIYNKKEGDVLVFLTSQQEIEAFMEILYNRLTEKPAKVKILPLYSGLPQEEQLEVFKPVDNNTRKIIISTNIAESSITIQGIVYVIDCLHQKINYFDYKKGIDNLQVIPISKQSAKQRAGRAGRVQKGECYRLCKKEDFEKILYNENTPEILRCKLTDFIIQIKNLGVGDISQFELLTKPKEEAFAKSLEELFAFQIINKDCNLNDLGKQVVEFQLPYNLSVLLLNSFQEEFGCSEEILALCSILCLQGQVFYSQNEVQNILKVKKKIGAKEGDHLTLINIFLLYKNIKNQNGKNGFCNENKINSKSLHLALKIYDQLKEKCTFLGYKIVSGASDIEGILRCLVKAFFLNVGQLQPDGSYRNLRNKEILFLHPSSILNIKPPQWVVYSDLVFTSKYYMREVSEIEASWLLELAGHYFIDVRAKQMEKKHQEEIQVLNKQEKYGKGFDIGFKKKKGMDFSVKKQQDDEVKKKIKLNLPIKKEKQNNILSFIGYEEQD</sequence>
<evidence type="ECO:0000259" key="10">
    <source>
        <dbReference type="PROSITE" id="PS51194"/>
    </source>
</evidence>
<evidence type="ECO:0000256" key="6">
    <source>
        <dbReference type="ARBA" id="ARBA00022840"/>
    </source>
</evidence>
<dbReference type="FunFam" id="3.40.50.300:FF:000578">
    <property type="entry name" value="probable ATP-dependent RNA helicase DHX35"/>
    <property type="match status" value="1"/>
</dbReference>
<dbReference type="GO" id="GO:0016787">
    <property type="term" value="F:hydrolase activity"/>
    <property type="evidence" value="ECO:0007669"/>
    <property type="project" value="UniProtKB-KW"/>
</dbReference>
<dbReference type="InterPro" id="IPR001650">
    <property type="entry name" value="Helicase_C-like"/>
</dbReference>
<dbReference type="Proteomes" id="UP000008983">
    <property type="component" value="Unassembled WGS sequence"/>
</dbReference>
<keyword evidence="12" id="KW-1185">Reference proteome</keyword>
<evidence type="ECO:0000256" key="3">
    <source>
        <dbReference type="ARBA" id="ARBA00022741"/>
    </source>
</evidence>
<dbReference type="CDD" id="cd18791">
    <property type="entry name" value="SF2_C_RHA"/>
    <property type="match status" value="1"/>
</dbReference>
<dbReference type="GO" id="GO:0003723">
    <property type="term" value="F:RNA binding"/>
    <property type="evidence" value="ECO:0007669"/>
    <property type="project" value="TreeGrafter"/>
</dbReference>
<comment type="similarity">
    <text evidence="1">Belongs to the DEAD box helicase family. DEAH subfamily.</text>
</comment>
<dbReference type="InterPro" id="IPR011545">
    <property type="entry name" value="DEAD/DEAH_box_helicase_dom"/>
</dbReference>
<dbReference type="Pfam" id="PF07717">
    <property type="entry name" value="OB_NTP_bind"/>
    <property type="match status" value="1"/>
</dbReference>
<keyword evidence="4" id="KW-0378">Hydrolase</keyword>
<reference evidence="11 12" key="1">
    <citation type="submission" date="2011-07" db="EMBL/GenBank/DDBJ databases">
        <authorList>
            <person name="Coyne R."/>
            <person name="Brami D."/>
            <person name="Johnson J."/>
            <person name="Hostetler J."/>
            <person name="Hannick L."/>
            <person name="Clark T."/>
            <person name="Cassidy-Hanley D."/>
            <person name="Inman J."/>
        </authorList>
    </citation>
    <scope>NUCLEOTIDE SEQUENCE [LARGE SCALE GENOMIC DNA]</scope>
    <source>
        <strain evidence="11 12">G5</strain>
    </source>
</reference>
<evidence type="ECO:0000256" key="1">
    <source>
        <dbReference type="ARBA" id="ARBA00008792"/>
    </source>
</evidence>
<dbReference type="OrthoDB" id="10253254at2759"/>
<dbReference type="EMBL" id="GL983987">
    <property type="protein sequence ID" value="EGR30485.1"/>
    <property type="molecule type" value="Genomic_DNA"/>
</dbReference>
<dbReference type="InterPro" id="IPR007502">
    <property type="entry name" value="Helicase-assoc_dom"/>
</dbReference>
<dbReference type="Pfam" id="PF00271">
    <property type="entry name" value="Helicase_C"/>
    <property type="match status" value="1"/>
</dbReference>
<dbReference type="InParanoid" id="G0QWB3"/>
<keyword evidence="5" id="KW-0347">Helicase</keyword>